<proteinExistence type="predicted"/>
<dbReference type="AlphaFoldDB" id="A0A7J5U118"/>
<dbReference type="RefSeq" id="WP_152124416.1">
    <property type="nucleotide sequence ID" value="NZ_WELI01000003.1"/>
</dbReference>
<gene>
    <name evidence="2" type="ORF">F5984_11705</name>
</gene>
<reference evidence="2 3" key="1">
    <citation type="submission" date="2019-10" db="EMBL/GenBank/DDBJ databases">
        <title>Rudanella paleaurantiibacter sp. nov., isolated from sludge.</title>
        <authorList>
            <person name="Xu S.Q."/>
        </authorList>
    </citation>
    <scope>NUCLEOTIDE SEQUENCE [LARGE SCALE GENOMIC DNA]</scope>
    <source>
        <strain evidence="2 3">HX-22-17</strain>
    </source>
</reference>
<keyword evidence="1" id="KW-0472">Membrane</keyword>
<protein>
    <submittedName>
        <fullName evidence="2">Uncharacterized protein</fullName>
    </submittedName>
</protein>
<evidence type="ECO:0000256" key="1">
    <source>
        <dbReference type="SAM" id="Phobius"/>
    </source>
</evidence>
<dbReference type="EMBL" id="WELI01000003">
    <property type="protein sequence ID" value="KAB7731446.1"/>
    <property type="molecule type" value="Genomic_DNA"/>
</dbReference>
<evidence type="ECO:0000313" key="2">
    <source>
        <dbReference type="EMBL" id="KAB7731446.1"/>
    </source>
</evidence>
<comment type="caution">
    <text evidence="2">The sequence shown here is derived from an EMBL/GenBank/DDBJ whole genome shotgun (WGS) entry which is preliminary data.</text>
</comment>
<organism evidence="2 3">
    <name type="scientific">Rudanella paleaurantiibacter</name>
    <dbReference type="NCBI Taxonomy" id="2614655"/>
    <lineage>
        <taxon>Bacteria</taxon>
        <taxon>Pseudomonadati</taxon>
        <taxon>Bacteroidota</taxon>
        <taxon>Cytophagia</taxon>
        <taxon>Cytophagales</taxon>
        <taxon>Cytophagaceae</taxon>
        <taxon>Rudanella</taxon>
    </lineage>
</organism>
<name>A0A7J5U118_9BACT</name>
<keyword evidence="3" id="KW-1185">Reference proteome</keyword>
<evidence type="ECO:0000313" key="3">
    <source>
        <dbReference type="Proteomes" id="UP000488299"/>
    </source>
</evidence>
<keyword evidence="1" id="KW-1133">Transmembrane helix</keyword>
<feature type="transmembrane region" description="Helical" evidence="1">
    <location>
        <begin position="14"/>
        <end position="35"/>
    </location>
</feature>
<keyword evidence="1" id="KW-0812">Transmembrane</keyword>
<dbReference type="Proteomes" id="UP000488299">
    <property type="component" value="Unassembled WGS sequence"/>
</dbReference>
<sequence>MELIEKQTAPLNPFARLFVVLWVMALVAVAGFQAVKPAVSKGGPHYETGKKVVLIRHAR</sequence>
<accession>A0A7J5U118</accession>